<reference evidence="2" key="1">
    <citation type="submission" date="2022-11" db="UniProtKB">
        <authorList>
            <consortium name="WormBaseParasite"/>
        </authorList>
    </citation>
    <scope>IDENTIFICATION</scope>
</reference>
<dbReference type="Proteomes" id="UP000887576">
    <property type="component" value="Unplaced"/>
</dbReference>
<sequence length="170" mass="19883">MEAFKWSDALAMYRKDKRNFFITEHKFSRFFNAATFEHGLSKFLHKYFSKHFCFSYVSCYAGFPIAYSDIKIFTPFYISGIQRGCHVTGTVNLIIFRPTRTVPFDVKIMSTVRYPICEAKVANLKVNIDCHSYNGRKPRKGETCTVVLDTVKEDRQTISLNCYMQDEKLF</sequence>
<name>A0AC34RJL4_9BILA</name>
<evidence type="ECO:0000313" key="1">
    <source>
        <dbReference type="Proteomes" id="UP000887576"/>
    </source>
</evidence>
<evidence type="ECO:0000313" key="2">
    <source>
        <dbReference type="WBParaSite" id="JU765_v2.g7433.t1"/>
    </source>
</evidence>
<proteinExistence type="predicted"/>
<dbReference type="WBParaSite" id="JU765_v2.g7433.t1">
    <property type="protein sequence ID" value="JU765_v2.g7433.t1"/>
    <property type="gene ID" value="JU765_v2.g7433"/>
</dbReference>
<accession>A0AC34RJL4</accession>
<protein>
    <submittedName>
        <fullName evidence="2">Uncharacterized protein</fullName>
    </submittedName>
</protein>
<organism evidence="1 2">
    <name type="scientific">Panagrolaimus sp. JU765</name>
    <dbReference type="NCBI Taxonomy" id="591449"/>
    <lineage>
        <taxon>Eukaryota</taxon>
        <taxon>Metazoa</taxon>
        <taxon>Ecdysozoa</taxon>
        <taxon>Nematoda</taxon>
        <taxon>Chromadorea</taxon>
        <taxon>Rhabditida</taxon>
        <taxon>Tylenchina</taxon>
        <taxon>Panagrolaimomorpha</taxon>
        <taxon>Panagrolaimoidea</taxon>
        <taxon>Panagrolaimidae</taxon>
        <taxon>Panagrolaimus</taxon>
    </lineage>
</organism>